<evidence type="ECO:0000313" key="17">
    <source>
        <dbReference type="Proteomes" id="UP000061809"/>
    </source>
</evidence>
<dbReference type="GO" id="GO:0005886">
    <property type="term" value="C:plasma membrane"/>
    <property type="evidence" value="ECO:0007669"/>
    <property type="project" value="UniProtKB-SubCell"/>
</dbReference>
<dbReference type="Pfam" id="PF02687">
    <property type="entry name" value="FtsX"/>
    <property type="match status" value="1"/>
</dbReference>
<evidence type="ECO:0000313" key="13">
    <source>
        <dbReference type="EMBL" id="KAA5419879.1"/>
    </source>
</evidence>
<dbReference type="Pfam" id="PF12704">
    <property type="entry name" value="MacB_PCD"/>
    <property type="match status" value="1"/>
</dbReference>
<dbReference type="EMBL" id="JAVSNH010000001">
    <property type="protein sequence ID" value="MDT4509784.1"/>
    <property type="molecule type" value="Genomic_DNA"/>
</dbReference>
<dbReference type="GO" id="GO:0005524">
    <property type="term" value="F:ATP binding"/>
    <property type="evidence" value="ECO:0007669"/>
    <property type="project" value="UniProtKB-KW"/>
</dbReference>
<dbReference type="Proteomes" id="UP000061809">
    <property type="component" value="Chromosome"/>
</dbReference>
<dbReference type="InterPro" id="IPR050250">
    <property type="entry name" value="Macrolide_Exporter_MacB"/>
</dbReference>
<feature type="transmembrane region" description="Helical" evidence="7">
    <location>
        <begin position="337"/>
        <end position="359"/>
    </location>
</feature>
<dbReference type="EMBL" id="VVYV01000012">
    <property type="protein sequence ID" value="KAA5419879.1"/>
    <property type="molecule type" value="Genomic_DNA"/>
</dbReference>
<evidence type="ECO:0000313" key="14">
    <source>
        <dbReference type="EMBL" id="MDE8695572.1"/>
    </source>
</evidence>
<reference evidence="19 20" key="3">
    <citation type="journal article" date="2019" name="Nat. Med.">
        <title>A library of human gut bacterial isolates paired with longitudinal multiomics data enables mechanistic microbiome research.</title>
        <authorList>
            <person name="Poyet M."/>
            <person name="Groussin M."/>
            <person name="Gibbons S.M."/>
            <person name="Avila-Pacheco J."/>
            <person name="Jiang X."/>
            <person name="Kearney S.M."/>
            <person name="Perrotta A.R."/>
            <person name="Berdy B."/>
            <person name="Zhao S."/>
            <person name="Lieberman T.D."/>
            <person name="Swanson P.K."/>
            <person name="Smith M."/>
            <person name="Roesemann S."/>
            <person name="Alexander J.E."/>
            <person name="Rich S.A."/>
            <person name="Livny J."/>
            <person name="Vlamakis H."/>
            <person name="Clish C."/>
            <person name="Bullock K."/>
            <person name="Deik A."/>
            <person name="Scott J."/>
            <person name="Pierce K.A."/>
            <person name="Xavier R.J."/>
            <person name="Alm E.J."/>
        </authorList>
    </citation>
    <scope>NUCLEOTIDE SEQUENCE [LARGE SCALE GENOMIC DNA]</scope>
    <source>
        <strain evidence="13 20">BIOML-A6</strain>
        <strain evidence="11 19">BIOML-A7</strain>
        <strain evidence="12 21">BIOML-A8</strain>
    </source>
</reference>
<evidence type="ECO:0000313" key="19">
    <source>
        <dbReference type="Proteomes" id="UP000325055"/>
    </source>
</evidence>
<sequence length="414" mass="45651">MRIDIDSCEEILITITRNKTRSLLTAFGVFWGIFMLVALIGGGQGMQQAMSSQFEGFATNSAFLVSQKTGEAYKGFRKGRWWNLELSDIERLRNGVAEIDIITPSIAYWGRTAVHGDKKYECSVKGLYPEYEHIEHQEMAYGRFINDVDIKEARKVCTIGKRVYESLFHPGEDPCGKYIRVDGIYYQVVGMCSSEGNMNIQGQASEAITLPYTTMKQAYNLGNRIHVACFTVKPGVKVTDIQDKVEHIVKAAHYISPDDKQAVMMLNAEAMFSMVDNLMTGVRILIWMVGLGTLFAGAIGVSNIMMVTVRERTTEIGIRRAIGARPRDILQQILSESMVLTTIAGMAGISFAVLVLQVLEAAANDPGHITTHYQVSFGLAIGTCALLIALGVLAGLAPAYRAMAIKPIEAIRDE</sequence>
<keyword evidence="2" id="KW-1003">Cell membrane</keyword>
<dbReference type="EMBL" id="VVYW01000017">
    <property type="protein sequence ID" value="KAA5405926.1"/>
    <property type="molecule type" value="Genomic_DNA"/>
</dbReference>
<evidence type="ECO:0000259" key="9">
    <source>
        <dbReference type="Pfam" id="PF12704"/>
    </source>
</evidence>
<feature type="domain" description="MacB-like periplasmic core" evidence="9">
    <location>
        <begin position="22"/>
        <end position="247"/>
    </location>
</feature>
<dbReference type="Proteomes" id="UP000283341">
    <property type="component" value="Unassembled WGS sequence"/>
</dbReference>
<dbReference type="Proteomes" id="UP000448877">
    <property type="component" value="Unassembled WGS sequence"/>
</dbReference>
<keyword evidence="10" id="KW-0067">ATP-binding</keyword>
<dbReference type="Proteomes" id="UP000325055">
    <property type="component" value="Unassembled WGS sequence"/>
</dbReference>
<comment type="subcellular location">
    <subcellularLocation>
        <location evidence="1">Cell membrane</location>
        <topology evidence="1">Multi-pass membrane protein</topology>
    </subcellularLocation>
</comment>
<evidence type="ECO:0000256" key="7">
    <source>
        <dbReference type="SAM" id="Phobius"/>
    </source>
</evidence>
<evidence type="ECO:0000259" key="8">
    <source>
        <dbReference type="Pfam" id="PF02687"/>
    </source>
</evidence>
<comment type="similarity">
    <text evidence="6">Belongs to the ABC-4 integral membrane protein family.</text>
</comment>
<dbReference type="Proteomes" id="UP000482653">
    <property type="component" value="Unassembled WGS sequence"/>
</dbReference>
<accession>A0A0P0FNX6</accession>
<gene>
    <name evidence="10" type="primary">macB_4</name>
    <name evidence="10" type="ORF">BcellWH2_02051</name>
    <name evidence="16" type="ORF">DWX97_23620</name>
    <name evidence="13" type="ORF">F2Y81_08955</name>
    <name evidence="11" type="ORF">F2Y86_18935</name>
    <name evidence="12" type="ORF">F2Y87_15650</name>
    <name evidence="14" type="ORF">PZH42_15800</name>
    <name evidence="15" type="ORF">RO785_02180</name>
</gene>
<evidence type="ECO:0000256" key="1">
    <source>
        <dbReference type="ARBA" id="ARBA00004651"/>
    </source>
</evidence>
<evidence type="ECO:0000313" key="12">
    <source>
        <dbReference type="EMBL" id="KAA5417859.1"/>
    </source>
</evidence>
<dbReference type="InterPro" id="IPR003838">
    <property type="entry name" value="ABC3_permease_C"/>
</dbReference>
<reference evidence="14" key="4">
    <citation type="submission" date="2023-03" db="EMBL/GenBank/DDBJ databases">
        <title>DFI Biobank Strains.</title>
        <authorList>
            <person name="Mostad J."/>
            <person name="Paddock L."/>
            <person name="Medina S."/>
            <person name="Waligurski E."/>
            <person name="Barat B."/>
            <person name="Smith R."/>
            <person name="Burgo V."/>
            <person name="Metcalfe C."/>
            <person name="Woodson C."/>
            <person name="Sundararajan A."/>
            <person name="Ramaswamy R."/>
            <person name="Lin H."/>
            <person name="Pamer E.G."/>
        </authorList>
    </citation>
    <scope>NUCLEOTIDE SEQUENCE</scope>
    <source>
        <strain evidence="14">DFI.9.5</strain>
    </source>
</reference>
<evidence type="ECO:0000256" key="6">
    <source>
        <dbReference type="ARBA" id="ARBA00038076"/>
    </source>
</evidence>
<evidence type="ECO:0000313" key="15">
    <source>
        <dbReference type="EMBL" id="MDT4509784.1"/>
    </source>
</evidence>
<dbReference type="EMBL" id="QRVJ01000035">
    <property type="protein sequence ID" value="RGS32519.1"/>
    <property type="molecule type" value="Genomic_DNA"/>
</dbReference>
<dbReference type="EMBL" id="CP012801">
    <property type="protein sequence ID" value="ALJ59296.1"/>
    <property type="molecule type" value="Genomic_DNA"/>
</dbReference>
<dbReference type="RefSeq" id="WP_007211958.1">
    <property type="nucleotide sequence ID" value="NZ_CABMLT010000002.1"/>
</dbReference>
<reference evidence="10 17" key="1">
    <citation type="journal article" date="2015" name="Science">
        <title>Genetic determinants of in vivo fitness and diet responsiveness in multiple human gut Bacteroides.</title>
        <authorList>
            <person name="Wu M."/>
            <person name="McNulty N.P."/>
            <person name="Rodionov D.A."/>
            <person name="Khoroshkin M.S."/>
            <person name="Griffin N.W."/>
            <person name="Cheng J."/>
            <person name="Latreille P."/>
            <person name="Kerstetter R.A."/>
            <person name="Terrapon N."/>
            <person name="Henrissat B."/>
            <person name="Osterman A.L."/>
            <person name="Gordon J.I."/>
        </authorList>
    </citation>
    <scope>NUCLEOTIDE SEQUENCE [LARGE SCALE GENOMIC DNA]</scope>
    <source>
        <strain evidence="10 17">WH2</strain>
    </source>
</reference>
<evidence type="ECO:0000256" key="4">
    <source>
        <dbReference type="ARBA" id="ARBA00022989"/>
    </source>
</evidence>
<feature type="domain" description="ABC3 transporter permease C-terminal" evidence="8">
    <location>
        <begin position="288"/>
        <end position="407"/>
    </location>
</feature>
<feature type="transmembrane region" description="Helical" evidence="7">
    <location>
        <begin position="23"/>
        <end position="43"/>
    </location>
</feature>
<keyword evidence="10" id="KW-0378">Hydrolase</keyword>
<name>A0A0P0FNX6_9BACE</name>
<evidence type="ECO:0000313" key="11">
    <source>
        <dbReference type="EMBL" id="KAA5405926.1"/>
    </source>
</evidence>
<dbReference type="KEGG" id="bcel:BcellWH2_02051"/>
<keyword evidence="5 7" id="KW-0472">Membrane</keyword>
<dbReference type="EC" id="3.6.3.-" evidence="10"/>
<evidence type="ECO:0000313" key="18">
    <source>
        <dbReference type="Proteomes" id="UP000283341"/>
    </source>
</evidence>
<dbReference type="EMBL" id="JARFID010000016">
    <property type="protein sequence ID" value="MDE8695572.1"/>
    <property type="molecule type" value="Genomic_DNA"/>
</dbReference>
<dbReference type="STRING" id="246787.BcellWH2_02051"/>
<keyword evidence="3 7" id="KW-0812">Transmembrane</keyword>
<dbReference type="InterPro" id="IPR025857">
    <property type="entry name" value="MacB_PCD"/>
</dbReference>
<dbReference type="PANTHER" id="PTHR30572:SF4">
    <property type="entry name" value="ABC TRANSPORTER PERMEASE YTRF"/>
    <property type="match status" value="1"/>
</dbReference>
<keyword evidence="10" id="KW-0547">Nucleotide-binding</keyword>
<reference evidence="16 18" key="2">
    <citation type="submission" date="2018-08" db="EMBL/GenBank/DDBJ databases">
        <title>A genome reference for cultivated species of the human gut microbiota.</title>
        <authorList>
            <person name="Zou Y."/>
            <person name="Xue W."/>
            <person name="Luo G."/>
        </authorList>
    </citation>
    <scope>NUCLEOTIDE SEQUENCE [LARGE SCALE GENOMIC DNA]</scope>
    <source>
        <strain evidence="16 18">AF22-3AC</strain>
    </source>
</reference>
<evidence type="ECO:0000313" key="10">
    <source>
        <dbReference type="EMBL" id="ALJ59296.1"/>
    </source>
</evidence>
<dbReference type="PATRIC" id="fig|246787.4.peg.2114"/>
<evidence type="ECO:0000256" key="5">
    <source>
        <dbReference type="ARBA" id="ARBA00023136"/>
    </source>
</evidence>
<evidence type="ECO:0000313" key="21">
    <source>
        <dbReference type="Proteomes" id="UP000482653"/>
    </source>
</evidence>
<dbReference type="PANTHER" id="PTHR30572">
    <property type="entry name" value="MEMBRANE COMPONENT OF TRANSPORTER-RELATED"/>
    <property type="match status" value="1"/>
</dbReference>
<dbReference type="EMBL" id="VVYX01000017">
    <property type="protein sequence ID" value="KAA5417859.1"/>
    <property type="molecule type" value="Genomic_DNA"/>
</dbReference>
<reference evidence="15" key="5">
    <citation type="submission" date="2023-08" db="EMBL/GenBank/DDBJ databases">
        <title>Reintroducing virulent viruses to syntetic microbiomes.</title>
        <authorList>
            <person name="Wilde J."/>
            <person name="Boyes R."/>
            <person name="Robinson A.V."/>
            <person name="Daisley B.A."/>
            <person name="Allen-Vercoe E."/>
        </authorList>
    </citation>
    <scope>NUCLEOTIDE SEQUENCE</scope>
    <source>
        <strain evidence="15">225I_12FAA</strain>
    </source>
</reference>
<organism evidence="10 17">
    <name type="scientific">Bacteroides cellulosilyticus</name>
    <dbReference type="NCBI Taxonomy" id="246787"/>
    <lineage>
        <taxon>Bacteria</taxon>
        <taxon>Pseudomonadati</taxon>
        <taxon>Bacteroidota</taxon>
        <taxon>Bacteroidia</taxon>
        <taxon>Bacteroidales</taxon>
        <taxon>Bacteroidaceae</taxon>
        <taxon>Bacteroides</taxon>
    </lineage>
</organism>
<evidence type="ECO:0000313" key="20">
    <source>
        <dbReference type="Proteomes" id="UP000448877"/>
    </source>
</evidence>
<dbReference type="GO" id="GO:0016787">
    <property type="term" value="F:hydrolase activity"/>
    <property type="evidence" value="ECO:0007669"/>
    <property type="project" value="UniProtKB-KW"/>
</dbReference>
<dbReference type="GeneID" id="66306567"/>
<dbReference type="AlphaFoldDB" id="A0A0P0FNX6"/>
<evidence type="ECO:0000256" key="2">
    <source>
        <dbReference type="ARBA" id="ARBA00022475"/>
    </source>
</evidence>
<dbReference type="Proteomes" id="UP001266995">
    <property type="component" value="Unassembled WGS sequence"/>
</dbReference>
<evidence type="ECO:0000256" key="3">
    <source>
        <dbReference type="ARBA" id="ARBA00022692"/>
    </source>
</evidence>
<dbReference type="eggNOG" id="COG0577">
    <property type="taxonomic scope" value="Bacteria"/>
</dbReference>
<feature type="transmembrane region" description="Helical" evidence="7">
    <location>
        <begin position="379"/>
        <end position="400"/>
    </location>
</feature>
<feature type="transmembrane region" description="Helical" evidence="7">
    <location>
        <begin position="284"/>
        <end position="309"/>
    </location>
</feature>
<evidence type="ECO:0000313" key="16">
    <source>
        <dbReference type="EMBL" id="RGS32519.1"/>
    </source>
</evidence>
<proteinExistence type="inferred from homology"/>
<dbReference type="Proteomes" id="UP001221924">
    <property type="component" value="Unassembled WGS sequence"/>
</dbReference>
<dbReference type="GO" id="GO:0022857">
    <property type="term" value="F:transmembrane transporter activity"/>
    <property type="evidence" value="ECO:0007669"/>
    <property type="project" value="TreeGrafter"/>
</dbReference>
<protein>
    <submittedName>
        <fullName evidence="11">ABC transporter permease</fullName>
    </submittedName>
    <submittedName>
        <fullName evidence="10">Macrolide export ATP-binding/permease protein MacB</fullName>
        <ecNumber evidence="10">3.6.3.-</ecNumber>
    </submittedName>
</protein>
<keyword evidence="4 7" id="KW-1133">Transmembrane helix</keyword>